<dbReference type="EMBL" id="JAAVNE010000072">
    <property type="protein sequence ID" value="NKC34247.1"/>
    <property type="molecule type" value="Genomic_DNA"/>
</dbReference>
<evidence type="ECO:0000259" key="1">
    <source>
        <dbReference type="Pfam" id="PF00535"/>
    </source>
</evidence>
<dbReference type="Gene3D" id="3.90.550.10">
    <property type="entry name" value="Spore Coat Polysaccharide Biosynthesis Protein SpsA, Chain A"/>
    <property type="match status" value="1"/>
</dbReference>
<proteinExistence type="predicted"/>
<dbReference type="Pfam" id="PF13692">
    <property type="entry name" value="Glyco_trans_1_4"/>
    <property type="match status" value="1"/>
</dbReference>
<dbReference type="Gene3D" id="3.40.50.2000">
    <property type="entry name" value="Glycogen Phosphorylase B"/>
    <property type="match status" value="2"/>
</dbReference>
<dbReference type="PANTHER" id="PTHR43685">
    <property type="entry name" value="GLYCOSYLTRANSFERASE"/>
    <property type="match status" value="1"/>
</dbReference>
<name>A0ABX1EAL8_9PROT</name>
<feature type="domain" description="Glycosyltransferase 2-like" evidence="1">
    <location>
        <begin position="26"/>
        <end position="140"/>
    </location>
</feature>
<dbReference type="CDD" id="cd00761">
    <property type="entry name" value="Glyco_tranf_GTA_type"/>
    <property type="match status" value="1"/>
</dbReference>
<comment type="caution">
    <text evidence="2">The sequence shown here is derived from an EMBL/GenBank/DDBJ whole genome shotgun (WGS) entry which is preliminary data.</text>
</comment>
<accession>A0ABX1EAL8</accession>
<gene>
    <name evidence="2" type="ORF">HEQ75_25550</name>
</gene>
<dbReference type="SUPFAM" id="SSF53756">
    <property type="entry name" value="UDP-Glycosyltransferase/glycogen phosphorylase"/>
    <property type="match status" value="1"/>
</dbReference>
<dbReference type="RefSeq" id="WP_168034960.1">
    <property type="nucleotide sequence ID" value="NZ_JAAVNE010000072.1"/>
</dbReference>
<keyword evidence="3" id="KW-1185">Reference proteome</keyword>
<dbReference type="InterPro" id="IPR029044">
    <property type="entry name" value="Nucleotide-diphossugar_trans"/>
</dbReference>
<dbReference type="PANTHER" id="PTHR43685:SF2">
    <property type="entry name" value="GLYCOSYLTRANSFERASE 2-LIKE DOMAIN-CONTAINING PROTEIN"/>
    <property type="match status" value="1"/>
</dbReference>
<evidence type="ECO:0000313" key="3">
    <source>
        <dbReference type="Proteomes" id="UP000787635"/>
    </source>
</evidence>
<organism evidence="2 3">
    <name type="scientific">Falsiroseomonas selenitidurans</name>
    <dbReference type="NCBI Taxonomy" id="2716335"/>
    <lineage>
        <taxon>Bacteria</taxon>
        <taxon>Pseudomonadati</taxon>
        <taxon>Pseudomonadota</taxon>
        <taxon>Alphaproteobacteria</taxon>
        <taxon>Acetobacterales</taxon>
        <taxon>Roseomonadaceae</taxon>
        <taxon>Falsiroseomonas</taxon>
    </lineage>
</organism>
<dbReference type="InterPro" id="IPR001173">
    <property type="entry name" value="Glyco_trans_2-like"/>
</dbReference>
<dbReference type="Proteomes" id="UP000787635">
    <property type="component" value="Unassembled WGS sequence"/>
</dbReference>
<protein>
    <submittedName>
        <fullName evidence="2">Glycosyltransferase</fullName>
    </submittedName>
</protein>
<dbReference type="Pfam" id="PF00535">
    <property type="entry name" value="Glycos_transf_2"/>
    <property type="match status" value="1"/>
</dbReference>
<dbReference type="SUPFAM" id="SSF53448">
    <property type="entry name" value="Nucleotide-diphospho-sugar transferases"/>
    <property type="match status" value="1"/>
</dbReference>
<dbReference type="CDD" id="cd03801">
    <property type="entry name" value="GT4_PimA-like"/>
    <property type="match status" value="1"/>
</dbReference>
<evidence type="ECO:0000313" key="2">
    <source>
        <dbReference type="EMBL" id="NKC34247.1"/>
    </source>
</evidence>
<reference evidence="2 3" key="1">
    <citation type="submission" date="2020-03" db="EMBL/GenBank/DDBJ databases">
        <title>Roseomonas selenitidurans sp. nov. isolated from urban soil.</title>
        <authorList>
            <person name="Liu H."/>
        </authorList>
    </citation>
    <scope>NUCLEOTIDE SEQUENCE [LARGE SCALE GENOMIC DNA]</scope>
    <source>
        <strain evidence="2 3">BU-1</strain>
    </source>
</reference>
<sequence>MPEDHPAPSGPAGPGLQRPGEIEIGVVIPAYKQPGFLAEALDSVLAQRGPYRIGAVVVNDGCPFAQTHEVALSFARRHPDRVVYLRRANGGLSAARNTGVEFILAAWPACRSIFPLDADNRLMPPFLARAQALLDESPADTGWLYPDFDFFGLEGNFSTAGEYSHLLQVLENFCEAGSLVRREVFASGLRYDEAMRAGFEDWAFWLCAAAAGWRGRHLPASGFRYRKRAESMLATSERQRAQVLGDMRRRHAAHLGVRSLARLEAAELPRYGLQVMGEDSLRLVLDPQAVTPRRLKRAEAHASFVEASREPRAVFFPPQTCWASQPALDLLAGAGLLRGIFHQAALLLRSAHFVAVTLAEDAAGGLGLDVLPVPGPEDAPASAADAVLLFGQTPVMEELARDPYRGWVNSLAAPVAQPKLARIVAVLPPGLVVAPPPAIVAYALGEIDAMRDAMRSRSVLPLDWRSDDRRPRRSAYEAYAEFARCGAILPHLPAGDGRDIGFLLPLFAFGGVEKVVFNYAAVLRARGWRPHLFISGAQRIQAFPGHFDVFESVCFFGADGIEGGDWDRLHFGACTSGFAQWRDTRDAVGLLATMDVVLNTHALGGHGLMQALRRQGVRCWLGLHLVEKGPLGAPMGNPHIALAYEGAYDGFVVISERLRDWCVGQAVPADKVVKVLNAPSYAADPARLAAALATRQVAVRRPLRVLFLGRLDAQKGLDRLRDIILQTRGPAVEWRLVGKPVLDDAGVDPATLGVPVEPPAMDGPALDALYAWADVVVLPSRFEGVPLTLLEAQRFGCVVIATEVGAVAEIVRDRVDGLLVPDGGQDAAVVAGFTALIGQLAADRDRLRQIGQAAAARIGATSWARNMQDWLERIEALRPKESDLRPAA</sequence>
<dbReference type="InterPro" id="IPR050834">
    <property type="entry name" value="Glycosyltransf_2"/>
</dbReference>